<feature type="transmembrane region" description="Helical" evidence="8">
    <location>
        <begin position="163"/>
        <end position="183"/>
    </location>
</feature>
<reference evidence="10" key="2">
    <citation type="submission" date="2023-02" db="EMBL/GenBank/DDBJ databases">
        <authorList>
            <person name="Rayyan A."/>
            <person name="Meyer T."/>
            <person name="Kyndt J.A."/>
        </authorList>
    </citation>
    <scope>NUCLEOTIDE SEQUENCE</scope>
    <source>
        <strain evidence="10">DSM 9987</strain>
    </source>
</reference>
<comment type="subcellular location">
    <subcellularLocation>
        <location evidence="8">Cell inner membrane</location>
        <topology evidence="8">Multi-pass membrane protein</topology>
    </subcellularLocation>
    <subcellularLocation>
        <location evidence="1">Cell membrane</location>
        <topology evidence="1">Multi-pass membrane protein</topology>
    </subcellularLocation>
</comment>
<gene>
    <name evidence="10" type="ORF">PQJ73_10665</name>
</gene>
<dbReference type="RefSeq" id="WP_272776990.1">
    <property type="nucleotide sequence ID" value="NZ_JAQQLI010000013.1"/>
</dbReference>
<evidence type="ECO:0000313" key="10">
    <source>
        <dbReference type="EMBL" id="MDC7786144.1"/>
    </source>
</evidence>
<feature type="transmembrane region" description="Helical" evidence="8">
    <location>
        <begin position="218"/>
        <end position="242"/>
    </location>
</feature>
<dbReference type="Gene3D" id="1.20.1720.10">
    <property type="entry name" value="Multidrug resistance protein D"/>
    <property type="match status" value="1"/>
</dbReference>
<feature type="domain" description="Major facilitator superfamily (MFS) profile" evidence="9">
    <location>
        <begin position="1"/>
        <end position="399"/>
    </location>
</feature>
<dbReference type="PROSITE" id="PS50850">
    <property type="entry name" value="MFS"/>
    <property type="match status" value="1"/>
</dbReference>
<comment type="caution">
    <text evidence="10">The sequence shown here is derived from an EMBL/GenBank/DDBJ whole genome shotgun (WGS) entry which is preliminary data.</text>
</comment>
<keyword evidence="7 8" id="KW-0472">Membrane</keyword>
<feature type="transmembrane region" description="Helical" evidence="8">
    <location>
        <begin position="310"/>
        <end position="330"/>
    </location>
</feature>
<organism evidence="10 11">
    <name type="scientific">Rhodoplanes tepidamans</name>
    <name type="common">Rhodoplanes cryptolactis</name>
    <dbReference type="NCBI Taxonomy" id="200616"/>
    <lineage>
        <taxon>Bacteria</taxon>
        <taxon>Pseudomonadati</taxon>
        <taxon>Pseudomonadota</taxon>
        <taxon>Alphaproteobacteria</taxon>
        <taxon>Hyphomicrobiales</taxon>
        <taxon>Nitrobacteraceae</taxon>
        <taxon>Rhodoplanes</taxon>
    </lineage>
</organism>
<dbReference type="InterPro" id="IPR004812">
    <property type="entry name" value="Efflux_drug-R_Bcr/CmlA"/>
</dbReference>
<keyword evidence="4" id="KW-1003">Cell membrane</keyword>
<evidence type="ECO:0000256" key="3">
    <source>
        <dbReference type="ARBA" id="ARBA00022448"/>
    </source>
</evidence>
<sequence length="413" mass="41412">MLDKSSLAFTVLLSSLVALPPLSIDLGLPAFAATAADLGTGEPAVALTLSWFMLGFAAGPLVYGPVSDRFGRKPVMLAGLSLYALTSVLCAAAPTIGVLLAARLFQGLAAAAGTVLVIAAIRDLFDGIAARKKISWVMAINAIMPLTAPTIGVYTLAFGGWRAGYALMAVFGAALLAAVTLGFRESIVQRNRDALAPRQLVAGYREVLTHPVSLKASLLNAACFGVLFAYISGSSIVFIGFMGLSAAAYGYVFAVPVTGAIGGTLLNGALLGRGVAPVTLVRAGLALMTGAATLLVVALAGPLAGRLVPIVALLFVSAFSVGLVGPNVSYAAMRDLPHRAGVASAVLTSAQMVVGALSSAIVAALFDTLGASAMAAVMVGFAAVAVGLHLATPAPPPPAPPAGPAPAERPGEA</sequence>
<dbReference type="PANTHER" id="PTHR23502:SF132">
    <property type="entry name" value="POLYAMINE TRANSPORTER 2-RELATED"/>
    <property type="match status" value="1"/>
</dbReference>
<keyword evidence="8" id="KW-0997">Cell inner membrane</keyword>
<feature type="transmembrane region" description="Helical" evidence="8">
    <location>
        <begin position="45"/>
        <end position="63"/>
    </location>
</feature>
<feature type="transmembrane region" description="Helical" evidence="8">
    <location>
        <begin position="108"/>
        <end position="125"/>
    </location>
</feature>
<dbReference type="InterPro" id="IPR011701">
    <property type="entry name" value="MFS"/>
</dbReference>
<dbReference type="Proteomes" id="UP001165652">
    <property type="component" value="Unassembled WGS sequence"/>
</dbReference>
<feature type="transmembrane region" description="Helical" evidence="8">
    <location>
        <begin position="75"/>
        <end position="102"/>
    </location>
</feature>
<feature type="transmembrane region" description="Helical" evidence="8">
    <location>
        <begin position="283"/>
        <end position="304"/>
    </location>
</feature>
<feature type="transmembrane region" description="Helical" evidence="8">
    <location>
        <begin position="248"/>
        <end position="271"/>
    </location>
</feature>
<feature type="transmembrane region" description="Helical" evidence="8">
    <location>
        <begin position="372"/>
        <end position="391"/>
    </location>
</feature>
<reference evidence="10" key="1">
    <citation type="journal article" date="2023" name="Microbiol Resour">
        <title>Genome Sequences of Rhodoplanes serenus and Two Thermotolerant Strains, Rhodoplanes tepidamans and 'Rhodoplanes cryptolactis,' Further Refine the Genus.</title>
        <authorList>
            <person name="Rayyan A.A."/>
            <person name="Kyndt J.A."/>
        </authorList>
    </citation>
    <scope>NUCLEOTIDE SEQUENCE</scope>
    <source>
        <strain evidence="10">DSM 9987</strain>
    </source>
</reference>
<name>A0ABT5J908_RHOTP</name>
<evidence type="ECO:0000256" key="1">
    <source>
        <dbReference type="ARBA" id="ARBA00004651"/>
    </source>
</evidence>
<dbReference type="PANTHER" id="PTHR23502">
    <property type="entry name" value="MAJOR FACILITATOR SUPERFAMILY"/>
    <property type="match status" value="1"/>
</dbReference>
<comment type="caution">
    <text evidence="8">Lacks conserved residue(s) required for the propagation of feature annotation.</text>
</comment>
<dbReference type="CDD" id="cd17320">
    <property type="entry name" value="MFS_MdfA_MDR_like"/>
    <property type="match status" value="1"/>
</dbReference>
<keyword evidence="6 8" id="KW-1133">Transmembrane helix</keyword>
<proteinExistence type="inferred from homology"/>
<evidence type="ECO:0000256" key="6">
    <source>
        <dbReference type="ARBA" id="ARBA00022989"/>
    </source>
</evidence>
<keyword evidence="11" id="KW-1185">Reference proteome</keyword>
<protein>
    <recommendedName>
        <fullName evidence="8">Bcr/CflA family efflux transporter</fullName>
    </recommendedName>
</protein>
<evidence type="ECO:0000256" key="4">
    <source>
        <dbReference type="ARBA" id="ARBA00022475"/>
    </source>
</evidence>
<dbReference type="SUPFAM" id="SSF103473">
    <property type="entry name" value="MFS general substrate transporter"/>
    <property type="match status" value="1"/>
</dbReference>
<dbReference type="Pfam" id="PF07690">
    <property type="entry name" value="MFS_1"/>
    <property type="match status" value="1"/>
</dbReference>
<feature type="transmembrane region" description="Helical" evidence="8">
    <location>
        <begin position="137"/>
        <end position="157"/>
    </location>
</feature>
<dbReference type="InterPro" id="IPR036259">
    <property type="entry name" value="MFS_trans_sf"/>
</dbReference>
<evidence type="ECO:0000256" key="2">
    <source>
        <dbReference type="ARBA" id="ARBA00006236"/>
    </source>
</evidence>
<evidence type="ECO:0000259" key="9">
    <source>
        <dbReference type="PROSITE" id="PS50850"/>
    </source>
</evidence>
<keyword evidence="3 8" id="KW-0813">Transport</keyword>
<dbReference type="EMBL" id="JAQQLI010000013">
    <property type="protein sequence ID" value="MDC7786144.1"/>
    <property type="molecule type" value="Genomic_DNA"/>
</dbReference>
<dbReference type="NCBIfam" id="TIGR00710">
    <property type="entry name" value="efflux_Bcr_CflA"/>
    <property type="match status" value="1"/>
</dbReference>
<evidence type="ECO:0000256" key="5">
    <source>
        <dbReference type="ARBA" id="ARBA00022692"/>
    </source>
</evidence>
<evidence type="ECO:0000256" key="8">
    <source>
        <dbReference type="RuleBase" id="RU365088"/>
    </source>
</evidence>
<evidence type="ECO:0000313" key="11">
    <source>
        <dbReference type="Proteomes" id="UP001165652"/>
    </source>
</evidence>
<comment type="similarity">
    <text evidence="2 8">Belongs to the major facilitator superfamily. Bcr/CmlA family.</text>
</comment>
<dbReference type="InterPro" id="IPR020846">
    <property type="entry name" value="MFS_dom"/>
</dbReference>
<evidence type="ECO:0000256" key="7">
    <source>
        <dbReference type="ARBA" id="ARBA00023136"/>
    </source>
</evidence>
<accession>A0ABT5J908</accession>
<feature type="transmembrane region" description="Helical" evidence="8">
    <location>
        <begin position="342"/>
        <end position="366"/>
    </location>
</feature>
<keyword evidence="5 8" id="KW-0812">Transmembrane</keyword>